<organism evidence="2">
    <name type="scientific">Oryza brachyantha</name>
    <name type="common">malo sina</name>
    <dbReference type="NCBI Taxonomy" id="4533"/>
    <lineage>
        <taxon>Eukaryota</taxon>
        <taxon>Viridiplantae</taxon>
        <taxon>Streptophyta</taxon>
        <taxon>Embryophyta</taxon>
        <taxon>Tracheophyta</taxon>
        <taxon>Spermatophyta</taxon>
        <taxon>Magnoliopsida</taxon>
        <taxon>Liliopsida</taxon>
        <taxon>Poales</taxon>
        <taxon>Poaceae</taxon>
        <taxon>BOP clade</taxon>
        <taxon>Oryzoideae</taxon>
        <taxon>Oryzeae</taxon>
        <taxon>Oryzinae</taxon>
        <taxon>Oryza</taxon>
    </lineage>
</organism>
<keyword evidence="3" id="KW-1185">Reference proteome</keyword>
<name>J3KTY5_ORYBR</name>
<accession>J3KTY5</accession>
<evidence type="ECO:0000313" key="3">
    <source>
        <dbReference type="Proteomes" id="UP000006038"/>
    </source>
</evidence>
<dbReference type="Proteomes" id="UP000006038">
    <property type="component" value="Unassembled WGS sequence"/>
</dbReference>
<proteinExistence type="predicted"/>
<sequence>KGSGAANLIFLFFLDNLTNLYKVQVTLHIELLDLKCRSIFNHVCSLISSHDGSAYCDHILVYLVEIRIMLSQ</sequence>
<evidence type="ECO:0000256" key="1">
    <source>
        <dbReference type="SAM" id="SignalP"/>
    </source>
</evidence>
<feature type="chain" id="PRO_5003771997" evidence="1">
    <location>
        <begin position="21"/>
        <end position="72"/>
    </location>
</feature>
<dbReference type="EnsemblPlants" id="OB0037G10180.1">
    <property type="protein sequence ID" value="OB0037G10180.1"/>
    <property type="gene ID" value="OB0037G10180"/>
</dbReference>
<keyword evidence="1" id="KW-0732">Signal</keyword>
<evidence type="ECO:0000313" key="2">
    <source>
        <dbReference type="EnsemblPlants" id="OB0037G10180.1"/>
    </source>
</evidence>
<dbReference type="AlphaFoldDB" id="J3KTY5"/>
<reference evidence="2" key="1">
    <citation type="submission" date="2015-06" db="UniProtKB">
        <authorList>
            <consortium name="EnsemblPlants"/>
        </authorList>
    </citation>
    <scope>IDENTIFICATION</scope>
</reference>
<dbReference type="HOGENOM" id="CLU_2729778_0_0_1"/>
<feature type="signal peptide" evidence="1">
    <location>
        <begin position="1"/>
        <end position="20"/>
    </location>
</feature>
<dbReference type="Gramene" id="OB0037G10180.1">
    <property type="protein sequence ID" value="OB0037G10180.1"/>
    <property type="gene ID" value="OB0037G10180"/>
</dbReference>
<protein>
    <submittedName>
        <fullName evidence="2">Uncharacterized protein</fullName>
    </submittedName>
</protein>